<keyword evidence="1" id="KW-1133">Transmembrane helix</keyword>
<name>C4K5X6_HAMD5</name>
<proteinExistence type="predicted"/>
<accession>C4K5X6</accession>
<organism evidence="2 3">
    <name type="scientific">Hamiltonella defensa subsp. Acyrthosiphon pisum (strain 5AT)</name>
    <dbReference type="NCBI Taxonomy" id="572265"/>
    <lineage>
        <taxon>Bacteria</taxon>
        <taxon>Pseudomonadati</taxon>
        <taxon>Pseudomonadota</taxon>
        <taxon>Gammaproteobacteria</taxon>
        <taxon>Enterobacterales</taxon>
        <taxon>Enterobacteriaceae</taxon>
        <taxon>aphid secondary symbionts</taxon>
        <taxon>Candidatus Williamhamiltonella</taxon>
    </lineage>
</organism>
<evidence type="ECO:0000313" key="3">
    <source>
        <dbReference type="Proteomes" id="UP000002334"/>
    </source>
</evidence>
<dbReference type="HOGENOM" id="CLU_3396870_0_0_6"/>
<gene>
    <name evidence="2" type="ordered locus">HDEF_1326</name>
</gene>
<protein>
    <submittedName>
        <fullName evidence="2">Uncharacterized protein</fullName>
    </submittedName>
</protein>
<sequence>MDTIELSKIKVVHAAVVIVAVFIAVNKFTVN</sequence>
<keyword evidence="3" id="KW-1185">Reference proteome</keyword>
<dbReference type="KEGG" id="hde:HDEF_1326"/>
<dbReference type="Proteomes" id="UP000002334">
    <property type="component" value="Chromosome"/>
</dbReference>
<evidence type="ECO:0000313" key="2">
    <source>
        <dbReference type="EMBL" id="ACQ67969.1"/>
    </source>
</evidence>
<dbReference type="AlphaFoldDB" id="C4K5X6"/>
<evidence type="ECO:0000256" key="1">
    <source>
        <dbReference type="SAM" id="Phobius"/>
    </source>
</evidence>
<keyword evidence="1" id="KW-0472">Membrane</keyword>
<reference evidence="2 3" key="1">
    <citation type="journal article" date="2009" name="Proc. Natl. Acad. Sci. U.S.A.">
        <title>Hamiltonella defensa, genome evolution of protective bacterial endosymbiont from pathogenic ancestors.</title>
        <authorList>
            <person name="Degnan P.H."/>
            <person name="Yu Y."/>
            <person name="Sisneros N."/>
            <person name="Wing R.A."/>
            <person name="Moran N.A."/>
        </authorList>
    </citation>
    <scope>NUCLEOTIDE SEQUENCE [LARGE SCALE GENOMIC DNA]</scope>
    <source>
        <strain evidence="3">5AT</strain>
    </source>
</reference>
<keyword evidence="1" id="KW-0812">Transmembrane</keyword>
<feature type="transmembrane region" description="Helical" evidence="1">
    <location>
        <begin position="12"/>
        <end position="30"/>
    </location>
</feature>
<dbReference type="EMBL" id="CP001277">
    <property type="protein sequence ID" value="ACQ67969.1"/>
    <property type="molecule type" value="Genomic_DNA"/>
</dbReference>